<feature type="compositionally biased region" description="Acidic residues" evidence="10">
    <location>
        <begin position="502"/>
        <end position="516"/>
    </location>
</feature>
<keyword evidence="5" id="KW-0175">Coiled coil</keyword>
<feature type="compositionally biased region" description="Pro residues" evidence="10">
    <location>
        <begin position="469"/>
        <end position="481"/>
    </location>
</feature>
<evidence type="ECO:0000256" key="7">
    <source>
        <dbReference type="ARBA" id="ARBA00062568"/>
    </source>
</evidence>
<evidence type="ECO:0000259" key="11">
    <source>
        <dbReference type="SMART" id="SM01166"/>
    </source>
</evidence>
<keyword evidence="4 9" id="KW-0677">Repeat</keyword>
<comment type="subunit">
    <text evidence="7">Binds to F-actin.</text>
</comment>
<dbReference type="GO" id="GO:0030479">
    <property type="term" value="C:actin cortical patch"/>
    <property type="evidence" value="ECO:0007669"/>
    <property type="project" value="UniProtKB-ARBA"/>
</dbReference>
<dbReference type="PROSITE" id="PS50294">
    <property type="entry name" value="WD_REPEATS_REGION"/>
    <property type="match status" value="2"/>
</dbReference>
<sequence>MFSSSIVWVVARQVTGEYNIRARRENSRPATVSAVQLTIWRSKVKVQKEQCYDNLRISRNAWDTNLIKVNPKHLAVNWEAGGGGAFAVVPLEERGKLPERIPLFRGHTAVVLDTDWNPFDDDLIASGSDDGKVFLWRVPENFTVRPDADADDIQDIVPVGKLAGHPKKVGHVLFNPAAENVLATASGDYTVKIWDIEAGAAKLTLDVGDIVQSQAWSANGSLLVTTSRDKKLRIWDVRQERPAHETNGHSGAKNSRTVWLGERDRIATTGFSKMSDRQLALWDIRAVREPINGFKTLDSISGVCMPFWDDGTSCLYLAGRGDGNIRYFELENDKFEFLSEYKSADPQRGVAFMPKRGVNMHENEVTRAFKTVNDGYIEPVSFIVPRRSENFQDDIYPPTFGLTPAMSPSEWFAGKEAIPPKISMASLFDGEGLKEVSGVQEKPTGTIDAPTPKPAQPEPVVPKVAPKAAPEPAPEPAPVARPAPSIKEQGASMAAMVNKFADDEEVEEPADDDSSFEEVPKPIERPARSPVAESASPRVSSPLQPKEPEPEVKPQSPVATATASSPVSESTAPASHKEIEEIKNLIAQQTKIIADQASHIQKLTSEVEALKSKLN</sequence>
<dbReference type="InterPro" id="IPR015505">
    <property type="entry name" value="Coronin"/>
</dbReference>
<dbReference type="PANTHER" id="PTHR10856">
    <property type="entry name" value="CORONIN"/>
    <property type="match status" value="1"/>
</dbReference>
<dbReference type="AlphaFoldDB" id="A0A1Q5U5H9"/>
<dbReference type="InterPro" id="IPR001680">
    <property type="entry name" value="WD40_rpt"/>
</dbReference>
<evidence type="ECO:0000256" key="10">
    <source>
        <dbReference type="SAM" id="MobiDB-lite"/>
    </source>
</evidence>
<keyword evidence="6" id="KW-0009">Actin-binding</keyword>
<dbReference type="EMBL" id="MNBE01000579">
    <property type="protein sequence ID" value="OKP07704.1"/>
    <property type="molecule type" value="Genomic_DNA"/>
</dbReference>
<proteinExistence type="inferred from homology"/>
<reference evidence="12 13" key="1">
    <citation type="submission" date="2016-10" db="EMBL/GenBank/DDBJ databases">
        <title>Genome sequence of the ascomycete fungus Penicillium subrubescens.</title>
        <authorList>
            <person name="De Vries R.P."/>
            <person name="Peng M."/>
            <person name="Dilokpimol A."/>
            <person name="Hilden K."/>
            <person name="Makela M.R."/>
            <person name="Grigoriev I."/>
            <person name="Riley R."/>
            <person name="Granchi Z."/>
        </authorList>
    </citation>
    <scope>NUCLEOTIDE SEQUENCE [LARGE SCALE GENOMIC DNA]</scope>
    <source>
        <strain evidence="12 13">CBS 132785</strain>
    </source>
</reference>
<protein>
    <recommendedName>
        <fullName evidence="9">Coronin</fullName>
    </recommendedName>
</protein>
<dbReference type="PANTHER" id="PTHR10856:SF0">
    <property type="entry name" value="CORONIN"/>
    <property type="match status" value="1"/>
</dbReference>
<dbReference type="SMART" id="SM01166">
    <property type="entry name" value="DUF1899"/>
    <property type="match status" value="1"/>
</dbReference>
<feature type="repeat" description="WD" evidence="8">
    <location>
        <begin position="162"/>
        <end position="204"/>
    </location>
</feature>
<dbReference type="InterPro" id="IPR036322">
    <property type="entry name" value="WD40_repeat_dom_sf"/>
</dbReference>
<dbReference type="InterPro" id="IPR020472">
    <property type="entry name" value="WD40_PAC1"/>
</dbReference>
<evidence type="ECO:0000256" key="5">
    <source>
        <dbReference type="ARBA" id="ARBA00023054"/>
    </source>
</evidence>
<evidence type="ECO:0000256" key="6">
    <source>
        <dbReference type="ARBA" id="ARBA00023203"/>
    </source>
</evidence>
<dbReference type="PROSITE" id="PS00678">
    <property type="entry name" value="WD_REPEATS_1"/>
    <property type="match status" value="2"/>
</dbReference>
<dbReference type="SUPFAM" id="SSF50978">
    <property type="entry name" value="WD40 repeat-like"/>
    <property type="match status" value="1"/>
</dbReference>
<accession>A0A1Q5U5H9</accession>
<evidence type="ECO:0000313" key="12">
    <source>
        <dbReference type="EMBL" id="OKP07704.1"/>
    </source>
</evidence>
<evidence type="ECO:0000256" key="8">
    <source>
        <dbReference type="PROSITE-ProRule" id="PRU00221"/>
    </source>
</evidence>
<comment type="caution">
    <text evidence="12">The sequence shown here is derived from an EMBL/GenBank/DDBJ whole genome shotgun (WGS) entry which is preliminary data.</text>
</comment>
<keyword evidence="13" id="KW-1185">Reference proteome</keyword>
<comment type="similarity">
    <text evidence="1 9">Belongs to the WD repeat coronin family.</text>
</comment>
<feature type="compositionally biased region" description="Polar residues" evidence="10">
    <location>
        <begin position="559"/>
        <end position="573"/>
    </location>
</feature>
<feature type="compositionally biased region" description="Pro residues" evidence="10">
    <location>
        <begin position="451"/>
        <end position="460"/>
    </location>
</feature>
<name>A0A1Q5U5H9_9EURO</name>
<dbReference type="PROSITE" id="PS50082">
    <property type="entry name" value="WD_REPEATS_2"/>
    <property type="match status" value="3"/>
</dbReference>
<evidence type="ECO:0000256" key="4">
    <source>
        <dbReference type="ARBA" id="ARBA00022737"/>
    </source>
</evidence>
<dbReference type="InterPro" id="IPR015943">
    <property type="entry name" value="WD40/YVTN_repeat-like_dom_sf"/>
</dbReference>
<dbReference type="Pfam" id="PF16300">
    <property type="entry name" value="WD40_4"/>
    <property type="match status" value="1"/>
</dbReference>
<feature type="repeat" description="WD" evidence="8">
    <location>
        <begin position="104"/>
        <end position="146"/>
    </location>
</feature>
<dbReference type="GO" id="GO:0007015">
    <property type="term" value="P:actin filament organization"/>
    <property type="evidence" value="ECO:0007669"/>
    <property type="project" value="TreeGrafter"/>
</dbReference>
<dbReference type="FunFam" id="2.130.10.10:FF:000197">
    <property type="entry name" value="Coronin"/>
    <property type="match status" value="1"/>
</dbReference>
<gene>
    <name evidence="12" type="ORF">PENSUB_5819</name>
</gene>
<evidence type="ECO:0000256" key="3">
    <source>
        <dbReference type="ARBA" id="ARBA00022574"/>
    </source>
</evidence>
<dbReference type="Pfam" id="PF08953">
    <property type="entry name" value="DUF1899"/>
    <property type="match status" value="1"/>
</dbReference>
<dbReference type="SMART" id="SM01167">
    <property type="entry name" value="DUF1900"/>
    <property type="match status" value="1"/>
</dbReference>
<dbReference type="Proteomes" id="UP000186955">
    <property type="component" value="Unassembled WGS sequence"/>
</dbReference>
<feature type="compositionally biased region" description="Basic and acidic residues" evidence="10">
    <location>
        <begin position="518"/>
        <end position="527"/>
    </location>
</feature>
<dbReference type="PRINTS" id="PR00320">
    <property type="entry name" value="GPROTEINBRPT"/>
</dbReference>
<dbReference type="Pfam" id="PF00400">
    <property type="entry name" value="WD40"/>
    <property type="match status" value="3"/>
</dbReference>
<keyword evidence="2" id="KW-0597">Phosphoprotein</keyword>
<dbReference type="STRING" id="1316194.A0A1Q5U5H9"/>
<organism evidence="12 13">
    <name type="scientific">Penicillium subrubescens</name>
    <dbReference type="NCBI Taxonomy" id="1316194"/>
    <lineage>
        <taxon>Eukaryota</taxon>
        <taxon>Fungi</taxon>
        <taxon>Dikarya</taxon>
        <taxon>Ascomycota</taxon>
        <taxon>Pezizomycotina</taxon>
        <taxon>Eurotiomycetes</taxon>
        <taxon>Eurotiomycetidae</taxon>
        <taxon>Eurotiales</taxon>
        <taxon>Aspergillaceae</taxon>
        <taxon>Penicillium</taxon>
    </lineage>
</organism>
<dbReference type="SMART" id="SM00320">
    <property type="entry name" value="WD40"/>
    <property type="match status" value="3"/>
</dbReference>
<dbReference type="GO" id="GO:0051015">
    <property type="term" value="F:actin filament binding"/>
    <property type="evidence" value="ECO:0007669"/>
    <property type="project" value="TreeGrafter"/>
</dbReference>
<evidence type="ECO:0000256" key="9">
    <source>
        <dbReference type="RuleBase" id="RU280818"/>
    </source>
</evidence>
<evidence type="ECO:0000256" key="2">
    <source>
        <dbReference type="ARBA" id="ARBA00022553"/>
    </source>
</evidence>
<dbReference type="Gene3D" id="2.130.10.10">
    <property type="entry name" value="YVTN repeat-like/Quinoprotein amine dehydrogenase"/>
    <property type="match status" value="1"/>
</dbReference>
<feature type="region of interest" description="Disordered" evidence="10">
    <location>
        <begin position="438"/>
        <end position="576"/>
    </location>
</feature>
<dbReference type="InterPro" id="IPR019775">
    <property type="entry name" value="WD40_repeat_CS"/>
</dbReference>
<dbReference type="InterPro" id="IPR015048">
    <property type="entry name" value="DUF1899"/>
</dbReference>
<evidence type="ECO:0000256" key="1">
    <source>
        <dbReference type="ARBA" id="ARBA00009482"/>
    </source>
</evidence>
<feature type="domain" description="DUF1899" evidence="11">
    <location>
        <begin position="41"/>
        <end position="95"/>
    </location>
</feature>
<feature type="repeat" description="WD" evidence="8">
    <location>
        <begin position="211"/>
        <end position="245"/>
    </location>
</feature>
<keyword evidence="3 8" id="KW-0853">WD repeat</keyword>
<evidence type="ECO:0000313" key="13">
    <source>
        <dbReference type="Proteomes" id="UP000186955"/>
    </source>
</evidence>